<dbReference type="EMBL" id="JAAXLA010000006">
    <property type="protein sequence ID" value="NMH96647.1"/>
    <property type="molecule type" value="Genomic_DNA"/>
</dbReference>
<accession>A0ABX1S6X3</accession>
<dbReference type="InterPro" id="IPR027417">
    <property type="entry name" value="P-loop_NTPase"/>
</dbReference>
<protein>
    <recommendedName>
        <fullName evidence="3">Hpr(Ser) kinase/phosphatase</fullName>
    </recommendedName>
</protein>
<evidence type="ECO:0008006" key="3">
    <source>
        <dbReference type="Google" id="ProtNLM"/>
    </source>
</evidence>
<evidence type="ECO:0000313" key="2">
    <source>
        <dbReference type="Proteomes" id="UP000820669"/>
    </source>
</evidence>
<gene>
    <name evidence="1" type="ORF">HF526_04860</name>
</gene>
<name>A0ABX1S6X3_9PSEU</name>
<reference evidence="1 2" key="1">
    <citation type="submission" date="2020-04" db="EMBL/GenBank/DDBJ databases">
        <authorList>
            <person name="Klaysubun C."/>
            <person name="Duangmal K."/>
            <person name="Lipun K."/>
        </authorList>
    </citation>
    <scope>NUCLEOTIDE SEQUENCE [LARGE SCALE GENOMIC DNA]</scope>
    <source>
        <strain evidence="1 2">K10HN5</strain>
    </source>
</reference>
<evidence type="ECO:0000313" key="1">
    <source>
        <dbReference type="EMBL" id="NMH96647.1"/>
    </source>
</evidence>
<dbReference type="Proteomes" id="UP000820669">
    <property type="component" value="Unassembled WGS sequence"/>
</dbReference>
<proteinExistence type="predicted"/>
<dbReference type="Gene3D" id="3.40.50.300">
    <property type="entry name" value="P-loop containing nucleotide triphosphate hydrolases"/>
    <property type="match status" value="1"/>
</dbReference>
<dbReference type="RefSeq" id="WP_169380039.1">
    <property type="nucleotide sequence ID" value="NZ_JAAXLA010000006.1"/>
</dbReference>
<keyword evidence="2" id="KW-1185">Reference proteome</keyword>
<sequence>MDGELIQAGERLVVHAQPRWLDEVLAEAAGDAWRAPSGRPADVEVLVEPHSAGFDVRGWEPLTRGAYRRGNRCVVQNACGAGFDLHVDALHSGALQVVARWRPPRRERLAALLLRARFHLLARAVLVQYPALWQAGRRGRVPLHAAAVAIDGGVPLLAGPGGVGRSTVLLAAAQAGGRACSDNLVAGDVERVHGLVEPMRVEGGAGRRMAHGRRERPLPGRVDELAPDRIVVLRRGGGPRPTVAGLDPGRAAAVLTGGTYMAGELRRYWALAATLAMGTGMGPVHPPVADVARALAARLPATEITLAGRPTPDLAGLLTGRPTATGARS</sequence>
<organism evidence="1 2">
    <name type="scientific">Pseudonocardia acidicola</name>
    <dbReference type="NCBI Taxonomy" id="2724939"/>
    <lineage>
        <taxon>Bacteria</taxon>
        <taxon>Bacillati</taxon>
        <taxon>Actinomycetota</taxon>
        <taxon>Actinomycetes</taxon>
        <taxon>Pseudonocardiales</taxon>
        <taxon>Pseudonocardiaceae</taxon>
        <taxon>Pseudonocardia</taxon>
    </lineage>
</organism>
<comment type="caution">
    <text evidence="1">The sequence shown here is derived from an EMBL/GenBank/DDBJ whole genome shotgun (WGS) entry which is preliminary data.</text>
</comment>